<gene>
    <name evidence="2" type="ORF">SAMN04515674_11539</name>
</gene>
<feature type="transmembrane region" description="Helical" evidence="1">
    <location>
        <begin position="413"/>
        <end position="433"/>
    </location>
</feature>
<accession>A0A1I5XKS5</accession>
<dbReference type="Proteomes" id="UP000199306">
    <property type="component" value="Unassembled WGS sequence"/>
</dbReference>
<feature type="transmembrane region" description="Helical" evidence="1">
    <location>
        <begin position="233"/>
        <end position="254"/>
    </location>
</feature>
<feature type="transmembrane region" description="Helical" evidence="1">
    <location>
        <begin position="133"/>
        <end position="158"/>
    </location>
</feature>
<dbReference type="AlphaFoldDB" id="A0A1I5XKS5"/>
<feature type="transmembrane region" description="Helical" evidence="1">
    <location>
        <begin position="164"/>
        <end position="185"/>
    </location>
</feature>
<feature type="transmembrane region" description="Helical" evidence="1">
    <location>
        <begin position="316"/>
        <end position="336"/>
    </location>
</feature>
<evidence type="ECO:0000313" key="2">
    <source>
        <dbReference type="EMBL" id="SFQ32555.1"/>
    </source>
</evidence>
<sequence>MKFIAERKIFIIFTLFVCFAYIFFGMLSSTLKGAPLQLNPGFITESSQYNYFRYLAKSFLNGRLDVTECPAIHDLVLFNQKKYLYWPPVPALVFMPLVAAFGLDLPDRLLNILMGAANIYLFLLVIRRICQRYNYAIDTISVLIFGAFWAFGTVHFYMSLSGGVWFISQVLAQTFLLGAVYCLMAENKKIRKYLLSGFWFALAVYTRNDIVFGGIFFLIIILEDSGYSLKGLFLKRGLLFGSFFIIFSLINLYYNYARFGNAFDNGINYHNMGADFLDKFRNWGYMSMHYIPYNFYVEIVRLPKFINRIPLIEMDFNGFGFIWASPFFLMIIPAGVFYLKSFAGKQKYISAVESKMVLAALISVLLIGLIILMIMGTGVSQFAARYTLDFHLFLCLILLPFINYMLSFKWFKVISLALIFVSFCMNTLGVFLFY</sequence>
<feature type="transmembrane region" description="Helical" evidence="1">
    <location>
        <begin position="356"/>
        <end position="376"/>
    </location>
</feature>
<dbReference type="EMBL" id="FOXH01000015">
    <property type="protein sequence ID" value="SFQ32555.1"/>
    <property type="molecule type" value="Genomic_DNA"/>
</dbReference>
<feature type="transmembrane region" description="Helical" evidence="1">
    <location>
        <begin position="197"/>
        <end position="221"/>
    </location>
</feature>
<keyword evidence="3" id="KW-1185">Reference proteome</keyword>
<name>A0A1I5XKS5_9BACT</name>
<feature type="transmembrane region" description="Helical" evidence="1">
    <location>
        <begin position="109"/>
        <end position="126"/>
    </location>
</feature>
<keyword evidence="1" id="KW-0812">Transmembrane</keyword>
<feature type="transmembrane region" description="Helical" evidence="1">
    <location>
        <begin position="388"/>
        <end position="407"/>
    </location>
</feature>
<feature type="transmembrane region" description="Helical" evidence="1">
    <location>
        <begin position="12"/>
        <end position="31"/>
    </location>
</feature>
<proteinExistence type="predicted"/>
<keyword evidence="1" id="KW-1133">Transmembrane helix</keyword>
<dbReference type="STRING" id="1079859.SAMN04515674_11539"/>
<organism evidence="2 3">
    <name type="scientific">Pseudarcicella hirudinis</name>
    <dbReference type="NCBI Taxonomy" id="1079859"/>
    <lineage>
        <taxon>Bacteria</taxon>
        <taxon>Pseudomonadati</taxon>
        <taxon>Bacteroidota</taxon>
        <taxon>Cytophagia</taxon>
        <taxon>Cytophagales</taxon>
        <taxon>Flectobacillaceae</taxon>
        <taxon>Pseudarcicella</taxon>
    </lineage>
</organism>
<dbReference type="OrthoDB" id="147193at2"/>
<dbReference type="RefSeq" id="WP_092019020.1">
    <property type="nucleotide sequence ID" value="NZ_JBHUFO010000005.1"/>
</dbReference>
<evidence type="ECO:0000313" key="3">
    <source>
        <dbReference type="Proteomes" id="UP000199306"/>
    </source>
</evidence>
<reference evidence="2 3" key="1">
    <citation type="submission" date="2016-10" db="EMBL/GenBank/DDBJ databases">
        <authorList>
            <person name="de Groot N.N."/>
        </authorList>
    </citation>
    <scope>NUCLEOTIDE SEQUENCE [LARGE SCALE GENOMIC DNA]</scope>
    <source>
        <strain evidence="3">E92,LMG 26720,CCM 7988</strain>
    </source>
</reference>
<evidence type="ECO:0000256" key="1">
    <source>
        <dbReference type="SAM" id="Phobius"/>
    </source>
</evidence>
<protein>
    <recommendedName>
        <fullName evidence="4">Dolichyl-phosphate-mannose-protein mannosyltransferase</fullName>
    </recommendedName>
</protein>
<keyword evidence="1" id="KW-0472">Membrane</keyword>
<evidence type="ECO:0008006" key="4">
    <source>
        <dbReference type="Google" id="ProtNLM"/>
    </source>
</evidence>